<protein>
    <submittedName>
        <fullName evidence="2">Uncharacterized protein</fullName>
    </submittedName>
</protein>
<evidence type="ECO:0000256" key="1">
    <source>
        <dbReference type="SAM" id="Phobius"/>
    </source>
</evidence>
<proteinExistence type="predicted"/>
<evidence type="ECO:0000313" key="2">
    <source>
        <dbReference type="EMBL" id="MFD2256992.1"/>
    </source>
</evidence>
<dbReference type="RefSeq" id="WP_386820280.1">
    <property type="nucleotide sequence ID" value="NZ_JBHUIT010000017.1"/>
</dbReference>
<name>A0ABW5D7Z6_9BACT</name>
<evidence type="ECO:0000313" key="3">
    <source>
        <dbReference type="Proteomes" id="UP001597375"/>
    </source>
</evidence>
<keyword evidence="3" id="KW-1185">Reference proteome</keyword>
<dbReference type="Proteomes" id="UP001597375">
    <property type="component" value="Unassembled WGS sequence"/>
</dbReference>
<feature type="transmembrane region" description="Helical" evidence="1">
    <location>
        <begin position="60"/>
        <end position="77"/>
    </location>
</feature>
<keyword evidence="1" id="KW-1133">Transmembrane helix</keyword>
<gene>
    <name evidence="2" type="ORF">ACFSSA_09910</name>
</gene>
<keyword evidence="1" id="KW-0812">Transmembrane</keyword>
<organism evidence="2 3">
    <name type="scientific">Luteolibacter algae</name>
    <dbReference type="NCBI Taxonomy" id="454151"/>
    <lineage>
        <taxon>Bacteria</taxon>
        <taxon>Pseudomonadati</taxon>
        <taxon>Verrucomicrobiota</taxon>
        <taxon>Verrucomicrobiia</taxon>
        <taxon>Verrucomicrobiales</taxon>
        <taxon>Verrucomicrobiaceae</taxon>
        <taxon>Luteolibacter</taxon>
    </lineage>
</organism>
<dbReference type="EMBL" id="JBHUIT010000017">
    <property type="protein sequence ID" value="MFD2256992.1"/>
    <property type="molecule type" value="Genomic_DNA"/>
</dbReference>
<comment type="caution">
    <text evidence="2">The sequence shown here is derived from an EMBL/GenBank/DDBJ whole genome shotgun (WGS) entry which is preliminary data.</text>
</comment>
<sequence>MLSDVVERPRSVYLCCMADEHVETTPVWVEGSALAAPVILGASAGLLVGDLMHGNARRGVGISLGILGVAALLPFAIDGVTSLITGPRSKFGVRRKIQKIRDIGIGTPSHDEVENELREQGVI</sequence>
<reference evidence="3" key="1">
    <citation type="journal article" date="2019" name="Int. J. Syst. Evol. Microbiol.">
        <title>The Global Catalogue of Microorganisms (GCM) 10K type strain sequencing project: providing services to taxonomists for standard genome sequencing and annotation.</title>
        <authorList>
            <consortium name="The Broad Institute Genomics Platform"/>
            <consortium name="The Broad Institute Genome Sequencing Center for Infectious Disease"/>
            <person name="Wu L."/>
            <person name="Ma J."/>
        </authorList>
    </citation>
    <scope>NUCLEOTIDE SEQUENCE [LARGE SCALE GENOMIC DNA]</scope>
    <source>
        <strain evidence="3">CGMCC 4.7106</strain>
    </source>
</reference>
<accession>A0ABW5D7Z6</accession>
<keyword evidence="1" id="KW-0472">Membrane</keyword>
<feature type="transmembrane region" description="Helical" evidence="1">
    <location>
        <begin position="27"/>
        <end position="48"/>
    </location>
</feature>